<dbReference type="Pfam" id="PF10545">
    <property type="entry name" value="MADF_DNA_bdg"/>
    <property type="match status" value="1"/>
</dbReference>
<keyword evidence="3" id="KW-1185">Reference proteome</keyword>
<evidence type="ECO:0000313" key="2">
    <source>
        <dbReference type="EnsemblMetazoa" id="XP_024086400.1"/>
    </source>
</evidence>
<reference evidence="2" key="1">
    <citation type="submission" date="2022-01" db="UniProtKB">
        <authorList>
            <consortium name="EnsemblMetazoa"/>
        </authorList>
    </citation>
    <scope>IDENTIFICATION</scope>
</reference>
<organism evidence="2 3">
    <name type="scientific">Cimex lectularius</name>
    <name type="common">Bed bug</name>
    <name type="synonym">Acanthia lectularia</name>
    <dbReference type="NCBI Taxonomy" id="79782"/>
    <lineage>
        <taxon>Eukaryota</taxon>
        <taxon>Metazoa</taxon>
        <taxon>Ecdysozoa</taxon>
        <taxon>Arthropoda</taxon>
        <taxon>Hexapoda</taxon>
        <taxon>Insecta</taxon>
        <taxon>Pterygota</taxon>
        <taxon>Neoptera</taxon>
        <taxon>Paraneoptera</taxon>
        <taxon>Hemiptera</taxon>
        <taxon>Heteroptera</taxon>
        <taxon>Panheteroptera</taxon>
        <taxon>Cimicomorpha</taxon>
        <taxon>Cimicidae</taxon>
        <taxon>Cimex</taxon>
    </lineage>
</organism>
<dbReference type="GeneID" id="106672679"/>
<dbReference type="Proteomes" id="UP000494040">
    <property type="component" value="Unassembled WGS sequence"/>
</dbReference>
<dbReference type="RefSeq" id="XP_024086400.1">
    <property type="nucleotide sequence ID" value="XM_024230632.1"/>
</dbReference>
<name>A0A8I6SQG5_CIMLE</name>
<dbReference type="InterPro" id="IPR006578">
    <property type="entry name" value="MADF-dom"/>
</dbReference>
<dbReference type="EnsemblMetazoa" id="XM_024230632.1">
    <property type="protein sequence ID" value="XP_024086400.1"/>
    <property type="gene ID" value="LOC106672679"/>
</dbReference>
<protein>
    <recommendedName>
        <fullName evidence="1">MADF domain-containing protein</fullName>
    </recommendedName>
</protein>
<dbReference type="AlphaFoldDB" id="A0A8I6SQG5"/>
<sequence>MVSNGTKAEERKFILECIELYRSLPALWNVKCKDYNNRIKKNEQYEHLLRKYREKYPVADKSQLVKKLNSLRTNFRKELKRIKDFEQNYAGRGYIMKPTLWYFEEMKFLTSLEEQNESQNTIKLNYGYKKERKEGTNEEMKFLTSLEEQNESENTMKIEYGIKEEDEINSLGNIGTIINTFTIGSKNGPPNKKARKLDESEELISLPRKHLEQPQTYFDKIASSWAVELQKMVPQQQLFAKKAINDILFEGQMGTLRRDSVQINSSCCTSTPYNSMQPSPIS</sequence>
<dbReference type="KEGG" id="clec:106672679"/>
<dbReference type="PANTHER" id="PTHR21505:SF8">
    <property type="entry name" value="DPT-YFP REPRESSOR BY OVEREXPRESSION, ISOFORM D-RELATED"/>
    <property type="match status" value="1"/>
</dbReference>
<dbReference type="PROSITE" id="PS51029">
    <property type="entry name" value="MADF"/>
    <property type="match status" value="1"/>
</dbReference>
<evidence type="ECO:0000259" key="1">
    <source>
        <dbReference type="PROSITE" id="PS51029"/>
    </source>
</evidence>
<evidence type="ECO:0000313" key="3">
    <source>
        <dbReference type="Proteomes" id="UP000494040"/>
    </source>
</evidence>
<accession>A0A8I6SQG5</accession>
<feature type="domain" description="MADF" evidence="1">
    <location>
        <begin position="16"/>
        <end position="114"/>
    </location>
</feature>
<proteinExistence type="predicted"/>
<dbReference type="SMART" id="SM00595">
    <property type="entry name" value="MADF"/>
    <property type="match status" value="1"/>
</dbReference>
<dbReference type="OrthoDB" id="6629425at2759"/>
<dbReference type="PANTHER" id="PTHR21505">
    <property type="entry name" value="MADF DOMAIN-CONTAINING PROTEIN-RELATED"/>
    <property type="match status" value="1"/>
</dbReference>
<dbReference type="OMA" id="REQMRIW"/>